<evidence type="ECO:0000256" key="3">
    <source>
        <dbReference type="ARBA" id="ARBA00022679"/>
    </source>
</evidence>
<evidence type="ECO:0000256" key="8">
    <source>
        <dbReference type="ARBA" id="ARBA00022833"/>
    </source>
</evidence>
<evidence type="ECO:0000256" key="2">
    <source>
        <dbReference type="ARBA" id="ARBA00012251"/>
    </source>
</evidence>
<dbReference type="EMBL" id="ML735290">
    <property type="protein sequence ID" value="KAE8387640.1"/>
    <property type="molecule type" value="Genomic_DNA"/>
</dbReference>
<evidence type="ECO:0000256" key="10">
    <source>
        <dbReference type="SAM" id="MobiDB-lite"/>
    </source>
</evidence>
<dbReference type="OrthoDB" id="9977870at2759"/>
<feature type="domain" description="RING-type" evidence="11">
    <location>
        <begin position="102"/>
        <end position="146"/>
    </location>
</feature>
<organism evidence="13">
    <name type="scientific">Petromyces alliaceus</name>
    <name type="common">Aspergillus alliaceus</name>
    <dbReference type="NCBI Taxonomy" id="209559"/>
    <lineage>
        <taxon>Eukaryota</taxon>
        <taxon>Fungi</taxon>
        <taxon>Dikarya</taxon>
        <taxon>Ascomycota</taxon>
        <taxon>Pezizomycotina</taxon>
        <taxon>Eurotiomycetes</taxon>
        <taxon>Eurotiomycetidae</taxon>
        <taxon>Eurotiales</taxon>
        <taxon>Aspergillaceae</taxon>
        <taxon>Aspergillus</taxon>
        <taxon>Aspergillus subgen. Circumdati</taxon>
    </lineage>
</organism>
<evidence type="ECO:0000259" key="11">
    <source>
        <dbReference type="PROSITE" id="PS50089"/>
    </source>
</evidence>
<keyword evidence="8" id="KW-0862">Zinc</keyword>
<gene>
    <name evidence="13" type="ORF">BDV23DRAFT_123240</name>
</gene>
<evidence type="ECO:0000256" key="7">
    <source>
        <dbReference type="ARBA" id="ARBA00022786"/>
    </source>
</evidence>
<evidence type="ECO:0000256" key="1">
    <source>
        <dbReference type="ARBA" id="ARBA00001798"/>
    </source>
</evidence>
<proteinExistence type="predicted"/>
<dbReference type="EC" id="2.3.2.31" evidence="2"/>
<dbReference type="InterPro" id="IPR031127">
    <property type="entry name" value="E3_UB_ligase_RBR"/>
</dbReference>
<dbReference type="Proteomes" id="UP000326877">
    <property type="component" value="Unassembled WGS sequence"/>
</dbReference>
<dbReference type="PROSITE" id="PS00518">
    <property type="entry name" value="ZF_RING_1"/>
    <property type="match status" value="1"/>
</dbReference>
<evidence type="ECO:0000256" key="9">
    <source>
        <dbReference type="PROSITE-ProRule" id="PRU00175"/>
    </source>
</evidence>
<evidence type="ECO:0000256" key="6">
    <source>
        <dbReference type="ARBA" id="ARBA00022771"/>
    </source>
</evidence>
<keyword evidence="3" id="KW-0808">Transferase</keyword>
<evidence type="ECO:0000313" key="13">
    <source>
        <dbReference type="EMBL" id="KAE8387640.1"/>
    </source>
</evidence>
<dbReference type="PROSITE" id="PS51873">
    <property type="entry name" value="TRIAD"/>
    <property type="match status" value="1"/>
</dbReference>
<dbReference type="Gene3D" id="1.20.120.1750">
    <property type="match status" value="1"/>
</dbReference>
<keyword evidence="6 9" id="KW-0863">Zinc-finger</keyword>
<feature type="region of interest" description="Disordered" evidence="10">
    <location>
        <begin position="14"/>
        <end position="53"/>
    </location>
</feature>
<dbReference type="InterPro" id="IPR044066">
    <property type="entry name" value="TRIAD_supradom"/>
</dbReference>
<comment type="catalytic activity">
    <reaction evidence="1">
        <text>[E2 ubiquitin-conjugating enzyme]-S-ubiquitinyl-L-cysteine + [acceptor protein]-L-lysine = [E2 ubiquitin-conjugating enzyme]-L-cysteine + [acceptor protein]-N(6)-ubiquitinyl-L-lysine.</text>
        <dbReference type="EC" id="2.3.2.31"/>
    </reaction>
</comment>
<accession>A0A5N7C0M8</accession>
<feature type="domain" description="RING-type" evidence="12">
    <location>
        <begin position="98"/>
        <end position="292"/>
    </location>
</feature>
<dbReference type="GO" id="GO:0008270">
    <property type="term" value="F:zinc ion binding"/>
    <property type="evidence" value="ECO:0007669"/>
    <property type="project" value="UniProtKB-KW"/>
</dbReference>
<dbReference type="Pfam" id="PF01485">
    <property type="entry name" value="IBR"/>
    <property type="match status" value="1"/>
</dbReference>
<dbReference type="PANTHER" id="PTHR11685">
    <property type="entry name" value="RBR FAMILY RING FINGER AND IBR DOMAIN-CONTAINING"/>
    <property type="match status" value="1"/>
</dbReference>
<dbReference type="SUPFAM" id="SSF57850">
    <property type="entry name" value="RING/U-box"/>
    <property type="match status" value="2"/>
</dbReference>
<reference evidence="13" key="1">
    <citation type="submission" date="2019-04" db="EMBL/GenBank/DDBJ databases">
        <title>Friends and foes A comparative genomics studyof 23 Aspergillus species from section Flavi.</title>
        <authorList>
            <consortium name="DOE Joint Genome Institute"/>
            <person name="Kjaerbolling I."/>
            <person name="Vesth T."/>
            <person name="Frisvad J.C."/>
            <person name="Nybo J.L."/>
            <person name="Theobald S."/>
            <person name="Kildgaard S."/>
            <person name="Isbrandt T."/>
            <person name="Kuo A."/>
            <person name="Sato A."/>
            <person name="Lyhne E.K."/>
            <person name="Kogle M.E."/>
            <person name="Wiebenga A."/>
            <person name="Kun R.S."/>
            <person name="Lubbers R.J."/>
            <person name="Makela M.R."/>
            <person name="Barry K."/>
            <person name="Chovatia M."/>
            <person name="Clum A."/>
            <person name="Daum C."/>
            <person name="Haridas S."/>
            <person name="He G."/>
            <person name="LaButti K."/>
            <person name="Lipzen A."/>
            <person name="Mondo S."/>
            <person name="Riley R."/>
            <person name="Salamov A."/>
            <person name="Simmons B.A."/>
            <person name="Magnuson J.K."/>
            <person name="Henrissat B."/>
            <person name="Mortensen U.H."/>
            <person name="Larsen T.O."/>
            <person name="Devries R.P."/>
            <person name="Grigoriev I.V."/>
            <person name="Machida M."/>
            <person name="Baker S.E."/>
            <person name="Andersen M.R."/>
        </authorList>
    </citation>
    <scope>NUCLEOTIDE SEQUENCE [LARGE SCALE GENOMIC DNA]</scope>
    <source>
        <strain evidence="13">IBT 14317</strain>
    </source>
</reference>
<dbReference type="AlphaFoldDB" id="A0A5N7C0M8"/>
<evidence type="ECO:0000256" key="4">
    <source>
        <dbReference type="ARBA" id="ARBA00022723"/>
    </source>
</evidence>
<dbReference type="Gene3D" id="3.30.40.10">
    <property type="entry name" value="Zinc/RING finger domain, C3HC4 (zinc finger)"/>
    <property type="match status" value="1"/>
</dbReference>
<keyword evidence="7" id="KW-0833">Ubl conjugation pathway</keyword>
<dbReference type="CDD" id="cd20335">
    <property type="entry name" value="BRcat_RBR"/>
    <property type="match status" value="1"/>
</dbReference>
<protein>
    <recommendedName>
        <fullName evidence="2">RBR-type E3 ubiquitin transferase</fullName>
        <ecNumber evidence="2">2.3.2.31</ecNumber>
    </recommendedName>
</protein>
<keyword evidence="4" id="KW-0479">Metal-binding</keyword>
<dbReference type="GO" id="GO:0061630">
    <property type="term" value="F:ubiquitin protein ligase activity"/>
    <property type="evidence" value="ECO:0007669"/>
    <property type="project" value="UniProtKB-EC"/>
</dbReference>
<evidence type="ECO:0000259" key="12">
    <source>
        <dbReference type="PROSITE" id="PS51873"/>
    </source>
</evidence>
<dbReference type="InterPro" id="IPR001841">
    <property type="entry name" value="Znf_RING"/>
</dbReference>
<name>A0A5N7C0M8_PETAA</name>
<dbReference type="CDD" id="cd22584">
    <property type="entry name" value="Rcat_RBR_unk"/>
    <property type="match status" value="1"/>
</dbReference>
<dbReference type="InterPro" id="IPR002867">
    <property type="entry name" value="IBR_dom"/>
</dbReference>
<keyword evidence="5" id="KW-0677">Repeat</keyword>
<evidence type="ECO:0000256" key="5">
    <source>
        <dbReference type="ARBA" id="ARBA00022737"/>
    </source>
</evidence>
<dbReference type="InterPro" id="IPR017907">
    <property type="entry name" value="Znf_RING_CS"/>
</dbReference>
<dbReference type="GO" id="GO:0016567">
    <property type="term" value="P:protein ubiquitination"/>
    <property type="evidence" value="ECO:0007669"/>
    <property type="project" value="InterPro"/>
</dbReference>
<dbReference type="PROSITE" id="PS50089">
    <property type="entry name" value="ZF_RING_2"/>
    <property type="match status" value="1"/>
</dbReference>
<sequence>MLLGKLSPGLSRAIKRSSRGWHSSPPDTGSVGLPRSRLNMESPPADPEPAYLHQASGHSSLKCHLRSERGPVESRRSRIAARIERCRLIQRLFKREAHRESCVSCLERMPANKLVDLPCQHKYCNRCIRQMAVIGMADEQLFPPKCCSWTISSEIILPILSTKEQELFILKTNEYATPVKDRWYCPSPTCGKWIPTKAVKGQGYRTQTCPCCSTTICSGCRGISHSSGDCHDTGLSAVLEVARLQRWQRCFNCGAVVELIFGCDHITCRCRAQFCYKCGNPWSSCVCVTPTERPVDLFTFVIDGNALSRDEEAGLTAVLAAMLCHERESEEDLTEQGRKGRRASCRPEGCMGQDRNIPIVLAT</sequence>
<dbReference type="InterPro" id="IPR013083">
    <property type="entry name" value="Znf_RING/FYVE/PHD"/>
</dbReference>